<dbReference type="SUPFAM" id="SSF54236">
    <property type="entry name" value="Ubiquitin-like"/>
    <property type="match status" value="1"/>
</dbReference>
<dbReference type="GO" id="GO:0008429">
    <property type="term" value="F:phosphatidylethanolamine binding"/>
    <property type="evidence" value="ECO:0000318"/>
    <property type="project" value="GO_Central"/>
</dbReference>
<dbReference type="GO" id="GO:0000423">
    <property type="term" value="P:mitophagy"/>
    <property type="evidence" value="ECO:0000318"/>
    <property type="project" value="GO_Central"/>
</dbReference>
<evidence type="ECO:0000256" key="5">
    <source>
        <dbReference type="PIRSR" id="PIRSR604241-50"/>
    </source>
</evidence>
<dbReference type="InParanoid" id="A9UZW9"/>
<evidence type="ECO:0000313" key="9">
    <source>
        <dbReference type="Proteomes" id="UP000001357"/>
    </source>
</evidence>
<sequence>MMRSGKETNPYKQKHDFAARSAEARRIRKKYSEQYPVIVLRGKRCKLPPLDKNKFIVSGEMTLAQFQQIIRSRSNLAASQSIFVYVENDGKFAIPETSKAIRQLYQDFGDDDGFLYLTYHHDDAFGASALEM</sequence>
<evidence type="ECO:0000313" key="8">
    <source>
        <dbReference type="EMBL" id="EDQ89050.1"/>
    </source>
</evidence>
<evidence type="ECO:0000256" key="3">
    <source>
        <dbReference type="ARBA" id="ARBA00023136"/>
    </source>
</evidence>
<organism evidence="8 9">
    <name type="scientific">Monosiga brevicollis</name>
    <name type="common">Choanoflagellate</name>
    <dbReference type="NCBI Taxonomy" id="81824"/>
    <lineage>
        <taxon>Eukaryota</taxon>
        <taxon>Choanoflagellata</taxon>
        <taxon>Craspedida</taxon>
        <taxon>Salpingoecidae</taxon>
        <taxon>Monosiga</taxon>
    </lineage>
</organism>
<dbReference type="eggNOG" id="KOG1654">
    <property type="taxonomic scope" value="Eukaryota"/>
</dbReference>
<dbReference type="AlphaFoldDB" id="A9UZW9"/>
<dbReference type="Proteomes" id="UP000001357">
    <property type="component" value="Unassembled WGS sequence"/>
</dbReference>
<gene>
    <name evidence="8" type="ORF">MONBRDRAFT_32501</name>
</gene>
<comment type="subcellular location">
    <subcellularLocation>
        <location evidence="1">Membrane</location>
    </subcellularLocation>
</comment>
<evidence type="ECO:0000256" key="6">
    <source>
        <dbReference type="RuleBase" id="RU004384"/>
    </source>
</evidence>
<dbReference type="Pfam" id="PF02991">
    <property type="entry name" value="ATG8"/>
    <property type="match status" value="1"/>
</dbReference>
<evidence type="ECO:0000256" key="1">
    <source>
        <dbReference type="ARBA" id="ARBA00004370"/>
    </source>
</evidence>
<keyword evidence="3" id="KW-0472">Membrane</keyword>
<keyword evidence="4 5" id="KW-0449">Lipoprotein</keyword>
<dbReference type="GO" id="GO:0000421">
    <property type="term" value="C:autophagosome membrane"/>
    <property type="evidence" value="ECO:0000318"/>
    <property type="project" value="GO_Central"/>
</dbReference>
<feature type="lipid moiety-binding region" description="Phosphatidylserine amidated glycine; alternate" evidence="5">
    <location>
        <position position="126"/>
    </location>
</feature>
<dbReference type="InterPro" id="IPR004241">
    <property type="entry name" value="Atg8-like"/>
</dbReference>
<protein>
    <recommendedName>
        <fullName evidence="6">Autophagy-related protein</fullName>
    </recommendedName>
</protein>
<dbReference type="InterPro" id="IPR029071">
    <property type="entry name" value="Ubiquitin-like_domsf"/>
</dbReference>
<dbReference type="KEGG" id="mbr:MONBRDRAFT_32501"/>
<dbReference type="GO" id="GO:0000045">
    <property type="term" value="P:autophagosome assembly"/>
    <property type="evidence" value="ECO:0000318"/>
    <property type="project" value="GO_Central"/>
</dbReference>
<evidence type="ECO:0000256" key="4">
    <source>
        <dbReference type="ARBA" id="ARBA00023288"/>
    </source>
</evidence>
<name>A9UZW9_MONBE</name>
<accession>A9UZW9</accession>
<keyword evidence="9" id="KW-1185">Reference proteome</keyword>
<dbReference type="STRING" id="81824.A9UZW9"/>
<keyword evidence="6" id="KW-0072">Autophagy</keyword>
<comment type="similarity">
    <text evidence="2 6">Belongs to the ATG8 family.</text>
</comment>
<dbReference type="GO" id="GO:0006995">
    <property type="term" value="P:cellular response to nitrogen starvation"/>
    <property type="evidence" value="ECO:0000318"/>
    <property type="project" value="GO_Central"/>
</dbReference>
<dbReference type="EMBL" id="CH991552">
    <property type="protein sequence ID" value="EDQ89050.1"/>
    <property type="molecule type" value="Genomic_DNA"/>
</dbReference>
<dbReference type="OMA" id="MNMYQLY"/>
<evidence type="ECO:0000256" key="2">
    <source>
        <dbReference type="ARBA" id="ARBA00007293"/>
    </source>
</evidence>
<dbReference type="GeneID" id="5891406"/>
<dbReference type="GO" id="GO:0097352">
    <property type="term" value="P:autophagosome maturation"/>
    <property type="evidence" value="ECO:0000318"/>
    <property type="project" value="GO_Central"/>
</dbReference>
<proteinExistence type="inferred from homology"/>
<dbReference type="RefSeq" id="XP_001746155.1">
    <property type="nucleotide sequence ID" value="XM_001746103.1"/>
</dbReference>
<dbReference type="Gene3D" id="3.10.20.90">
    <property type="entry name" value="Phosphatidylinositol 3-kinase Catalytic Subunit, Chain A, domain 1"/>
    <property type="match status" value="1"/>
</dbReference>
<evidence type="ECO:0000256" key="7">
    <source>
        <dbReference type="SAM" id="MobiDB-lite"/>
    </source>
</evidence>
<dbReference type="PANTHER" id="PTHR10969">
    <property type="entry name" value="MICROTUBULE-ASSOCIATED PROTEINS 1A/1B LIGHT CHAIN 3-RELATED"/>
    <property type="match status" value="1"/>
</dbReference>
<feature type="region of interest" description="Disordered" evidence="7">
    <location>
        <begin position="1"/>
        <end position="20"/>
    </location>
</feature>
<reference evidence="8" key="1">
    <citation type="journal article" date="2008" name="Nature">
        <title>The genome of the choanoflagellate Monosiga brevicollis and the origin of metazoans.</title>
        <authorList>
            <consortium name="JGI Sequencing"/>
            <person name="King N."/>
            <person name="Westbrook M.J."/>
            <person name="Young S.L."/>
            <person name="Kuo A."/>
            <person name="Abedin M."/>
            <person name="Chapman J."/>
            <person name="Fairclough S."/>
            <person name="Hellsten U."/>
            <person name="Isogai Y."/>
            <person name="Letunic I."/>
            <person name="Marr M."/>
            <person name="Pincus D."/>
            <person name="Putnam N."/>
            <person name="Rokas A."/>
            <person name="Wright K.J."/>
            <person name="Zuzow R."/>
            <person name="Dirks W."/>
            <person name="Good M."/>
            <person name="Goodstein D."/>
            <person name="Lemons D."/>
            <person name="Li W."/>
            <person name="Lyons J.B."/>
            <person name="Morris A."/>
            <person name="Nichols S."/>
            <person name="Richter D.J."/>
            <person name="Salamov A."/>
            <person name="Bork P."/>
            <person name="Lim W.A."/>
            <person name="Manning G."/>
            <person name="Miller W.T."/>
            <person name="McGinnis W."/>
            <person name="Shapiro H."/>
            <person name="Tjian R."/>
            <person name="Grigoriev I.V."/>
            <person name="Rokhsar D."/>
        </authorList>
    </citation>
    <scope>NUCLEOTIDE SEQUENCE [LARGE SCALE GENOMIC DNA]</scope>
    <source>
        <strain evidence="8">MX1</strain>
    </source>
</reference>